<keyword evidence="4" id="KW-1185">Reference proteome</keyword>
<keyword evidence="1" id="KW-0812">Transmembrane</keyword>
<feature type="transmembrane region" description="Helical" evidence="1">
    <location>
        <begin position="18"/>
        <end position="36"/>
    </location>
</feature>
<dbReference type="Pfam" id="PF10648">
    <property type="entry name" value="Gmad2"/>
    <property type="match status" value="1"/>
</dbReference>
<organism evidence="3 4">
    <name type="scientific">Dictyobacter alpinus</name>
    <dbReference type="NCBI Taxonomy" id="2014873"/>
    <lineage>
        <taxon>Bacteria</taxon>
        <taxon>Bacillati</taxon>
        <taxon>Chloroflexota</taxon>
        <taxon>Ktedonobacteria</taxon>
        <taxon>Ktedonobacterales</taxon>
        <taxon>Dictyobacteraceae</taxon>
        <taxon>Dictyobacter</taxon>
    </lineage>
</organism>
<accession>A0A402B326</accession>
<evidence type="ECO:0000313" key="4">
    <source>
        <dbReference type="Proteomes" id="UP000287171"/>
    </source>
</evidence>
<proteinExistence type="predicted"/>
<dbReference type="AlphaFoldDB" id="A0A402B326"/>
<reference evidence="4" key="1">
    <citation type="submission" date="2018-12" db="EMBL/GenBank/DDBJ databases">
        <title>Tengunoibacter tsumagoiensis gen. nov., sp. nov., Dictyobacter kobayashii sp. nov., D. alpinus sp. nov., and D. joshuensis sp. nov. and description of Dictyobacteraceae fam. nov. within the order Ktedonobacterales isolated from Tengu-no-mugimeshi.</title>
        <authorList>
            <person name="Wang C.M."/>
            <person name="Zheng Y."/>
            <person name="Sakai Y."/>
            <person name="Toyoda A."/>
            <person name="Minakuchi Y."/>
            <person name="Abe K."/>
            <person name="Yokota A."/>
            <person name="Yabe S."/>
        </authorList>
    </citation>
    <scope>NUCLEOTIDE SEQUENCE [LARGE SCALE GENOMIC DNA]</scope>
    <source>
        <strain evidence="4">Uno16</strain>
    </source>
</reference>
<dbReference type="EMBL" id="BIFT01000001">
    <property type="protein sequence ID" value="GCE25749.1"/>
    <property type="molecule type" value="Genomic_DNA"/>
</dbReference>
<dbReference type="Proteomes" id="UP000287171">
    <property type="component" value="Unassembled WGS sequence"/>
</dbReference>
<gene>
    <name evidence="3" type="ORF">KDA_12330</name>
</gene>
<name>A0A402B326_9CHLR</name>
<comment type="caution">
    <text evidence="3">The sequence shown here is derived from an EMBL/GenBank/DDBJ whole genome shotgun (WGS) entry which is preliminary data.</text>
</comment>
<evidence type="ECO:0000256" key="1">
    <source>
        <dbReference type="SAM" id="Phobius"/>
    </source>
</evidence>
<keyword evidence="1" id="KW-0472">Membrane</keyword>
<evidence type="ECO:0000313" key="3">
    <source>
        <dbReference type="EMBL" id="GCE25749.1"/>
    </source>
</evidence>
<dbReference type="RefSeq" id="WP_161981981.1">
    <property type="nucleotide sequence ID" value="NZ_BIFT01000001.1"/>
</dbReference>
<protein>
    <recommendedName>
        <fullName evidence="2">Bacterial spore germination immunoglobulin-like domain-containing protein</fullName>
    </recommendedName>
</protein>
<evidence type="ECO:0000259" key="2">
    <source>
        <dbReference type="Pfam" id="PF10648"/>
    </source>
</evidence>
<keyword evidence="1" id="KW-1133">Transmembrane helix</keyword>
<feature type="domain" description="Bacterial spore germination immunoglobulin-like" evidence="2">
    <location>
        <begin position="308"/>
        <end position="394"/>
    </location>
</feature>
<sequence length="406" mass="43658">MDNCENGPYSLHRLLKHMALIFMLSFMLTACTFGIGNNTTTANPTSKASSITPTAQATATATPSIQLGKQTCPKAVSNASYWEPKIPTQAATSQVENIICANLMGRTTLQALISVRHKDSTHVLDLHLYDNITDPNPKEIFQLTGLYKGETRVSVYNTVLTSEVNKNSPQNQKLTATTMVNDLQREFKWSDGKQTLVPVTFPGLFPSTTRYQAEDDQQEVNQGREAWKLSATKMATTFVASPQLLGWHNGTKATIISGGGEKDVEAVVKVENSAPADKKTATITMTRLENNANGGIWIVTKASCDGLNIDSPEPQSLLKSPVTATGTGAAFEGVIGKIMVFDSHYNMLGTADVQGKQGNGNASFSTNITYTPTFKTGSEDGTLVLFSYSNADGSVTGIAIVKQLLS</sequence>
<dbReference type="InterPro" id="IPR018911">
    <property type="entry name" value="Gmad2_Ig-like_dom"/>
</dbReference>